<name>A0A426XWW4_ENSVE</name>
<evidence type="ECO:0000313" key="2">
    <source>
        <dbReference type="Proteomes" id="UP000287651"/>
    </source>
</evidence>
<protein>
    <submittedName>
        <fullName evidence="1">Uncharacterized protein</fullName>
    </submittedName>
</protein>
<accession>A0A426XWW4</accession>
<dbReference type="AlphaFoldDB" id="A0A426XWW4"/>
<dbReference type="Proteomes" id="UP000287651">
    <property type="component" value="Unassembled WGS sequence"/>
</dbReference>
<sequence>MYRVDAIGNSLGVRQELVEGVESLPRWRKGVRKKKTETHRKIIEGSQKACRDLGIGPGWDDVVGPRREFAQRFAEGIEKLTGSTLGDYRKKTK</sequence>
<proteinExistence type="predicted"/>
<gene>
    <name evidence="1" type="ORF">B296_00019080</name>
</gene>
<dbReference type="EMBL" id="AMZH03016795">
    <property type="protein sequence ID" value="RRT43962.1"/>
    <property type="molecule type" value="Genomic_DNA"/>
</dbReference>
<comment type="caution">
    <text evidence="1">The sequence shown here is derived from an EMBL/GenBank/DDBJ whole genome shotgun (WGS) entry which is preliminary data.</text>
</comment>
<evidence type="ECO:0000313" key="1">
    <source>
        <dbReference type="EMBL" id="RRT43962.1"/>
    </source>
</evidence>
<organism evidence="1 2">
    <name type="scientific">Ensete ventricosum</name>
    <name type="common">Abyssinian banana</name>
    <name type="synonym">Musa ensete</name>
    <dbReference type="NCBI Taxonomy" id="4639"/>
    <lineage>
        <taxon>Eukaryota</taxon>
        <taxon>Viridiplantae</taxon>
        <taxon>Streptophyta</taxon>
        <taxon>Embryophyta</taxon>
        <taxon>Tracheophyta</taxon>
        <taxon>Spermatophyta</taxon>
        <taxon>Magnoliopsida</taxon>
        <taxon>Liliopsida</taxon>
        <taxon>Zingiberales</taxon>
        <taxon>Musaceae</taxon>
        <taxon>Ensete</taxon>
    </lineage>
</organism>
<reference evidence="1 2" key="1">
    <citation type="journal article" date="2014" name="Agronomy (Basel)">
        <title>A Draft Genome Sequence for Ensete ventricosum, the Drought-Tolerant Tree Against Hunger.</title>
        <authorList>
            <person name="Harrison J."/>
            <person name="Moore K.A."/>
            <person name="Paszkiewicz K."/>
            <person name="Jones T."/>
            <person name="Grant M."/>
            <person name="Ambacheew D."/>
            <person name="Muzemil S."/>
            <person name="Studholme D.J."/>
        </authorList>
    </citation>
    <scope>NUCLEOTIDE SEQUENCE [LARGE SCALE GENOMIC DNA]</scope>
</reference>